<protein>
    <recommendedName>
        <fullName evidence="2">F-box domain-containing protein</fullName>
    </recommendedName>
</protein>
<name>A0ABR1H9D4_9HYPO</name>
<proteinExistence type="predicted"/>
<feature type="region of interest" description="Disordered" evidence="1">
    <location>
        <begin position="463"/>
        <end position="482"/>
    </location>
</feature>
<organism evidence="3 4">
    <name type="scientific">Neonectria punicea</name>
    <dbReference type="NCBI Taxonomy" id="979145"/>
    <lineage>
        <taxon>Eukaryota</taxon>
        <taxon>Fungi</taxon>
        <taxon>Dikarya</taxon>
        <taxon>Ascomycota</taxon>
        <taxon>Pezizomycotina</taxon>
        <taxon>Sordariomycetes</taxon>
        <taxon>Hypocreomycetidae</taxon>
        <taxon>Hypocreales</taxon>
        <taxon>Nectriaceae</taxon>
        <taxon>Neonectria</taxon>
    </lineage>
</organism>
<dbReference type="Proteomes" id="UP001498476">
    <property type="component" value="Unassembled WGS sequence"/>
</dbReference>
<feature type="domain" description="F-box" evidence="2">
    <location>
        <begin position="7"/>
        <end position="51"/>
    </location>
</feature>
<dbReference type="InterPro" id="IPR036047">
    <property type="entry name" value="F-box-like_dom_sf"/>
</dbReference>
<evidence type="ECO:0000313" key="3">
    <source>
        <dbReference type="EMBL" id="KAK7417659.1"/>
    </source>
</evidence>
<dbReference type="CDD" id="cd09917">
    <property type="entry name" value="F-box_SF"/>
    <property type="match status" value="1"/>
</dbReference>
<reference evidence="3 4" key="1">
    <citation type="journal article" date="2025" name="Microbiol. Resour. Announc.">
        <title>Draft genome sequences for Neonectria magnoliae and Neonectria punicea, canker pathogens of Liriodendron tulipifera and Acer saccharum in West Virginia.</title>
        <authorList>
            <person name="Petronek H.M."/>
            <person name="Kasson M.T."/>
            <person name="Metheny A.M."/>
            <person name="Stauder C.M."/>
            <person name="Lovett B."/>
            <person name="Lynch S.C."/>
            <person name="Garnas J.R."/>
            <person name="Kasson L.R."/>
            <person name="Stajich J.E."/>
        </authorList>
    </citation>
    <scope>NUCLEOTIDE SEQUENCE [LARGE SCALE GENOMIC DNA]</scope>
    <source>
        <strain evidence="3 4">NRRL 64653</strain>
    </source>
</reference>
<evidence type="ECO:0000259" key="2">
    <source>
        <dbReference type="Pfam" id="PF12937"/>
    </source>
</evidence>
<dbReference type="SUPFAM" id="SSF81383">
    <property type="entry name" value="F-box domain"/>
    <property type="match status" value="1"/>
</dbReference>
<dbReference type="Gene3D" id="1.20.1280.50">
    <property type="match status" value="1"/>
</dbReference>
<dbReference type="PANTHER" id="PTHR42057">
    <property type="entry name" value="F-BOX DOMAIN PROTEIN (AFU_ORTHOLOGUE AFUA_4G00200)"/>
    <property type="match status" value="1"/>
</dbReference>
<keyword evidence="4" id="KW-1185">Reference proteome</keyword>
<dbReference type="PANTHER" id="PTHR42057:SF2">
    <property type="entry name" value="F-BOX DOMAIN PROTEIN (AFU_ORTHOLOGUE AFUA_4G00200)-RELATED"/>
    <property type="match status" value="1"/>
</dbReference>
<gene>
    <name evidence="3" type="ORF">QQX98_004480</name>
</gene>
<comment type="caution">
    <text evidence="3">The sequence shown here is derived from an EMBL/GenBank/DDBJ whole genome shotgun (WGS) entry which is preliminary data.</text>
</comment>
<evidence type="ECO:0000313" key="4">
    <source>
        <dbReference type="Proteomes" id="UP001498476"/>
    </source>
</evidence>
<sequence>MELNGFPDELLSHIIRCFYRPEAPKQGYNPFRPDDLLNARLVCRKWNALATKYAFRTVTLVPWRGGFKAWRGMLDSGSIKAAARRVVIYSSPADCRGEHFEKQWHNDEYPAFTDAISEIERLSLIDELYLRFTSQCHGIRNRRNYYYAEFEGVSDRINTLEAVFKAIKHRASKPNQTKIRSLTIENLQNLPLPELTSSELFQSVTKDLRQLHLHVTQEYNERGPDYDIYFAELVQFEPYMHKHWLSPLADQLTSLSLYFDECWGTMPGTFNGHGLVFPQLKTLNLGSYAISHDDHMDWVLAQTSLQSLRLDRCFIVSHIRTEADKVVEWNISTADWEKLPMGAFAFTRSTDAVYHYPGTWESVFDKIRTRLPNLVDFQFHIAKWRGAVGFDDPSPLPTELSPRRYIVFDIGLCPSRWIEANNISGEMRFGNNDPSTFDDSGPPLPSGARYVVKLKLNRSKETEEGDGRALEELSNATLQRRW</sequence>
<evidence type="ECO:0000256" key="1">
    <source>
        <dbReference type="SAM" id="MobiDB-lite"/>
    </source>
</evidence>
<dbReference type="EMBL" id="JAZAVJ010000055">
    <property type="protein sequence ID" value="KAK7417659.1"/>
    <property type="molecule type" value="Genomic_DNA"/>
</dbReference>
<accession>A0ABR1H9D4</accession>
<dbReference type="Pfam" id="PF12937">
    <property type="entry name" value="F-box-like"/>
    <property type="match status" value="1"/>
</dbReference>
<dbReference type="InterPro" id="IPR001810">
    <property type="entry name" value="F-box_dom"/>
</dbReference>